<dbReference type="InterPro" id="IPR000073">
    <property type="entry name" value="AB_hydrolase_1"/>
</dbReference>
<keyword evidence="1" id="KW-0378">Hydrolase</keyword>
<comment type="caution">
    <text evidence="4">The sequence shown here is derived from an EMBL/GenBank/DDBJ whole genome shotgun (WGS) entry which is preliminary data.</text>
</comment>
<feature type="compositionally biased region" description="Basic residues" evidence="2">
    <location>
        <begin position="59"/>
        <end position="75"/>
    </location>
</feature>
<dbReference type="GO" id="GO:0016020">
    <property type="term" value="C:membrane"/>
    <property type="evidence" value="ECO:0007669"/>
    <property type="project" value="TreeGrafter"/>
</dbReference>
<dbReference type="Gene3D" id="3.40.50.1820">
    <property type="entry name" value="alpha/beta hydrolase"/>
    <property type="match status" value="1"/>
</dbReference>
<dbReference type="EMBL" id="JACHIH010000006">
    <property type="protein sequence ID" value="MBB5046832.1"/>
    <property type="molecule type" value="Genomic_DNA"/>
</dbReference>
<proteinExistence type="predicted"/>
<organism evidence="4 5">
    <name type="scientific">Rhodopseudomonas rhenobacensis</name>
    <dbReference type="NCBI Taxonomy" id="87461"/>
    <lineage>
        <taxon>Bacteria</taxon>
        <taxon>Pseudomonadati</taxon>
        <taxon>Pseudomonadota</taxon>
        <taxon>Alphaproteobacteria</taxon>
        <taxon>Hyphomicrobiales</taxon>
        <taxon>Nitrobacteraceae</taxon>
        <taxon>Rhodopseudomonas</taxon>
    </lineage>
</organism>
<dbReference type="Proteomes" id="UP000542353">
    <property type="component" value="Unassembled WGS sequence"/>
</dbReference>
<feature type="region of interest" description="Disordered" evidence="2">
    <location>
        <begin position="38"/>
        <end position="84"/>
    </location>
</feature>
<gene>
    <name evidence="4" type="ORF">HNR60_001580</name>
</gene>
<dbReference type="InterPro" id="IPR050266">
    <property type="entry name" value="AB_hydrolase_sf"/>
</dbReference>
<accession>A0A7W8DYH1</accession>
<evidence type="ECO:0000256" key="2">
    <source>
        <dbReference type="SAM" id="MobiDB-lite"/>
    </source>
</evidence>
<dbReference type="Pfam" id="PF00561">
    <property type="entry name" value="Abhydrolase_1"/>
    <property type="match status" value="1"/>
</dbReference>
<reference evidence="4 5" key="1">
    <citation type="submission" date="2020-08" db="EMBL/GenBank/DDBJ databases">
        <title>Genomic Encyclopedia of Type Strains, Phase IV (KMG-IV): sequencing the most valuable type-strain genomes for metagenomic binning, comparative biology and taxonomic classification.</title>
        <authorList>
            <person name="Goeker M."/>
        </authorList>
    </citation>
    <scope>NUCLEOTIDE SEQUENCE [LARGE SCALE GENOMIC DNA]</scope>
    <source>
        <strain evidence="4 5">DSM 12706</strain>
    </source>
</reference>
<dbReference type="GO" id="GO:0016787">
    <property type="term" value="F:hydrolase activity"/>
    <property type="evidence" value="ECO:0007669"/>
    <property type="project" value="UniProtKB-KW"/>
</dbReference>
<evidence type="ECO:0000259" key="3">
    <source>
        <dbReference type="Pfam" id="PF00561"/>
    </source>
</evidence>
<feature type="compositionally biased region" description="Basic and acidic residues" evidence="2">
    <location>
        <begin position="44"/>
        <end position="58"/>
    </location>
</feature>
<dbReference type="PANTHER" id="PTHR43798">
    <property type="entry name" value="MONOACYLGLYCEROL LIPASE"/>
    <property type="match status" value="1"/>
</dbReference>
<evidence type="ECO:0000313" key="5">
    <source>
        <dbReference type="Proteomes" id="UP000542353"/>
    </source>
</evidence>
<dbReference type="PANTHER" id="PTHR43798:SF31">
    <property type="entry name" value="AB HYDROLASE SUPERFAMILY PROTEIN YCLE"/>
    <property type="match status" value="1"/>
</dbReference>
<name>A0A7W8DYH1_9BRAD</name>
<feature type="domain" description="AB hydrolase-1" evidence="3">
    <location>
        <begin position="177"/>
        <end position="276"/>
    </location>
</feature>
<sequence>MMAAVTSRAVMPIEMMRPLRGVMGVMPVSVPGGAVMRAGRSRRREGGDHRDQQSDCRKTKATTKRTKLNHTRCPHQHPQFHPANRAGQRGRLMHFGMWRDQDPRANHFVTVRPLTPLSCATRTTNRVNQGLRRWREIAMFQRVRASSRHYAKGIAMPFATTKDHVQLYYEEAGDGTPILFLHEFAGDYASWEPQMRYFSRGHRCITYSARGYTPSHVPDSDADYDFQHVRDDAIAMLDQLRIAAAHFVGLSMGAYSALQVALQVPSRVLSLTLAGIGSGFEAERLEAYRARCRAEADEFERGGASEITKLAGLTPGRIPFLVKDPRGFRDFHDALGEHDANGSARTMRNFQGARPPLSEFKEAIAKLTLPTLIMVGDEDDACIDASLFLKQQIATSGLAMFPRSGHVLNLEEPALFNAALEKFLALAEAGRWGPRDPRSVRA</sequence>
<dbReference type="AlphaFoldDB" id="A0A7W8DYH1"/>
<dbReference type="InterPro" id="IPR029058">
    <property type="entry name" value="AB_hydrolase_fold"/>
</dbReference>
<evidence type="ECO:0000256" key="1">
    <source>
        <dbReference type="ARBA" id="ARBA00022801"/>
    </source>
</evidence>
<protein>
    <submittedName>
        <fullName evidence="4">Pimeloyl-ACP methyl ester carboxylesterase</fullName>
    </submittedName>
</protein>
<keyword evidence="5" id="KW-1185">Reference proteome</keyword>
<dbReference type="SUPFAM" id="SSF53474">
    <property type="entry name" value="alpha/beta-Hydrolases"/>
    <property type="match status" value="1"/>
</dbReference>
<evidence type="ECO:0000313" key="4">
    <source>
        <dbReference type="EMBL" id="MBB5046832.1"/>
    </source>
</evidence>